<comment type="caution">
    <text evidence="2">The sequence shown here is derived from an EMBL/GenBank/DDBJ whole genome shotgun (WGS) entry which is preliminary data.</text>
</comment>
<feature type="domain" description="N-acetyltransferase" evidence="1">
    <location>
        <begin position="1"/>
        <end position="131"/>
    </location>
</feature>
<dbReference type="GO" id="GO:0016747">
    <property type="term" value="F:acyltransferase activity, transferring groups other than amino-acyl groups"/>
    <property type="evidence" value="ECO:0007669"/>
    <property type="project" value="InterPro"/>
</dbReference>
<proteinExistence type="predicted"/>
<reference evidence="2" key="1">
    <citation type="submission" date="2021-03" db="EMBL/GenBank/DDBJ databases">
        <title>Genomic Encyclopedia of Type Strains, Phase IV (KMG-IV): sequencing the most valuable type-strain genomes for metagenomic binning, comparative biology and taxonomic classification.</title>
        <authorList>
            <person name="Goeker M."/>
        </authorList>
    </citation>
    <scope>NUCLEOTIDE SEQUENCE</scope>
    <source>
        <strain evidence="2">DSM 107338</strain>
    </source>
</reference>
<dbReference type="Proteomes" id="UP001138793">
    <property type="component" value="Unassembled WGS sequence"/>
</dbReference>
<dbReference type="SUPFAM" id="SSF55729">
    <property type="entry name" value="Acyl-CoA N-acyltransferases (Nat)"/>
    <property type="match status" value="1"/>
</dbReference>
<keyword evidence="3" id="KW-1185">Reference proteome</keyword>
<dbReference type="Gene3D" id="3.40.630.30">
    <property type="match status" value="1"/>
</dbReference>
<dbReference type="InterPro" id="IPR000182">
    <property type="entry name" value="GNAT_dom"/>
</dbReference>
<sequence length="197" mass="23622">MNWYEKLNEYFPIEEMKSKKHMEILLDEKGDVYYKDESPQHVLMYAEFKTFLFIDYLWVSSKTRGQGIGHQLIENLKAKNKPIILEVEPIDYDDTDSEKRLRFYNREGFTHAQSIGYNRRSLATNEETQLEILYWSPNADAEEVIFEQMKKMYNDIHTYKDKEIYGKAYQSVDEVLSYDENRDSENILERLKNPEKA</sequence>
<evidence type="ECO:0000259" key="1">
    <source>
        <dbReference type="PROSITE" id="PS51186"/>
    </source>
</evidence>
<dbReference type="Pfam" id="PF13508">
    <property type="entry name" value="Acetyltransf_7"/>
    <property type="match status" value="1"/>
</dbReference>
<evidence type="ECO:0000313" key="2">
    <source>
        <dbReference type="EMBL" id="MBP2076593.1"/>
    </source>
</evidence>
<dbReference type="OrthoDB" id="2425381at2"/>
<dbReference type="PROSITE" id="PS51186">
    <property type="entry name" value="GNAT"/>
    <property type="match status" value="1"/>
</dbReference>
<evidence type="ECO:0000313" key="3">
    <source>
        <dbReference type="Proteomes" id="UP001138793"/>
    </source>
</evidence>
<protein>
    <submittedName>
        <fullName evidence="2">GNAT family acetyltransferase</fullName>
    </submittedName>
</protein>
<dbReference type="RefSeq" id="WP_149474583.1">
    <property type="nucleotide sequence ID" value="NZ_JAGGMB010000002.1"/>
</dbReference>
<dbReference type="AlphaFoldDB" id="A0A9X0YQ10"/>
<dbReference type="EMBL" id="JAGGMB010000002">
    <property type="protein sequence ID" value="MBP2076593.1"/>
    <property type="molecule type" value="Genomic_DNA"/>
</dbReference>
<dbReference type="CDD" id="cd04301">
    <property type="entry name" value="NAT_SF"/>
    <property type="match status" value="1"/>
</dbReference>
<name>A0A9X0YQ10_9BACI</name>
<gene>
    <name evidence="2" type="ORF">J2Z64_000805</name>
</gene>
<dbReference type="InterPro" id="IPR016181">
    <property type="entry name" value="Acyl_CoA_acyltransferase"/>
</dbReference>
<accession>A0A9X0YQ10</accession>
<organism evidence="2 3">
    <name type="scientific">Oceanobacillus polygoni</name>
    <dbReference type="NCBI Taxonomy" id="1235259"/>
    <lineage>
        <taxon>Bacteria</taxon>
        <taxon>Bacillati</taxon>
        <taxon>Bacillota</taxon>
        <taxon>Bacilli</taxon>
        <taxon>Bacillales</taxon>
        <taxon>Bacillaceae</taxon>
        <taxon>Oceanobacillus</taxon>
    </lineage>
</organism>